<reference evidence="2 3" key="1">
    <citation type="submission" date="2016-03" db="EMBL/GenBank/DDBJ databases">
        <title>Complete genome sequence of a soil Actinobacterium, Nocardioides dokdonensis FR1436.</title>
        <authorList>
            <person name="Kwon S.-K."/>
            <person name="Kim K."/>
            <person name="Kim J.F."/>
        </authorList>
    </citation>
    <scope>NUCLEOTIDE SEQUENCE [LARGE SCALE GENOMIC DNA]</scope>
    <source>
        <strain evidence="2 3">FR1436</strain>
    </source>
</reference>
<dbReference type="InterPro" id="IPR046151">
    <property type="entry name" value="DUF6153"/>
</dbReference>
<dbReference type="KEGG" id="ndk:I601_4112"/>
<evidence type="ECO:0000313" key="3">
    <source>
        <dbReference type="Proteomes" id="UP000077868"/>
    </source>
</evidence>
<keyword evidence="1" id="KW-0812">Transmembrane</keyword>
<organism evidence="2 3">
    <name type="scientific">Nocardioides dokdonensis FR1436</name>
    <dbReference type="NCBI Taxonomy" id="1300347"/>
    <lineage>
        <taxon>Bacteria</taxon>
        <taxon>Bacillati</taxon>
        <taxon>Actinomycetota</taxon>
        <taxon>Actinomycetes</taxon>
        <taxon>Propionibacteriales</taxon>
        <taxon>Nocardioidaceae</taxon>
        <taxon>Nocardioides</taxon>
    </lineage>
</organism>
<keyword evidence="3" id="KW-1185">Reference proteome</keyword>
<proteinExistence type="predicted"/>
<dbReference type="AlphaFoldDB" id="A0A1A9GQ78"/>
<feature type="transmembrane region" description="Helical" evidence="1">
    <location>
        <begin position="95"/>
        <end position="115"/>
    </location>
</feature>
<gene>
    <name evidence="2" type="ORF">I601_4112</name>
</gene>
<protein>
    <submittedName>
        <fullName evidence="2">Uncharacterized protein</fullName>
    </submittedName>
</protein>
<sequence>MPVAASVDPALRLAGLLLVLAGLFGMHGLSGQTGGHDAEGMSMQTASPGLMPASSMGMDASDLAAIPTGIVSDAGLTAGNQAEDLLEVVTGSGHGGMAMGAMCLAILGAALLALLRLLRRVRLAPVVWALPRPTRAIVPRGRDPDTRSLIELSIQRC</sequence>
<dbReference type="Proteomes" id="UP000077868">
    <property type="component" value="Chromosome"/>
</dbReference>
<dbReference type="STRING" id="1300347.I601_4112"/>
<accession>A0A1A9GQ78</accession>
<keyword evidence="1" id="KW-1133">Transmembrane helix</keyword>
<name>A0A1A9GQ78_9ACTN</name>
<keyword evidence="1" id="KW-0472">Membrane</keyword>
<dbReference type="EMBL" id="CP015079">
    <property type="protein sequence ID" value="ANH40507.1"/>
    <property type="molecule type" value="Genomic_DNA"/>
</dbReference>
<dbReference type="PATRIC" id="fig|1300347.3.peg.4122"/>
<evidence type="ECO:0000313" key="2">
    <source>
        <dbReference type="EMBL" id="ANH40507.1"/>
    </source>
</evidence>
<dbReference type="Pfam" id="PF19650">
    <property type="entry name" value="DUF6153"/>
    <property type="match status" value="1"/>
</dbReference>
<evidence type="ECO:0000256" key="1">
    <source>
        <dbReference type="SAM" id="Phobius"/>
    </source>
</evidence>